<dbReference type="Proteomes" id="UP000054498">
    <property type="component" value="Unassembled WGS sequence"/>
</dbReference>
<organism evidence="2 3">
    <name type="scientific">Monoraphidium neglectum</name>
    <dbReference type="NCBI Taxonomy" id="145388"/>
    <lineage>
        <taxon>Eukaryota</taxon>
        <taxon>Viridiplantae</taxon>
        <taxon>Chlorophyta</taxon>
        <taxon>core chlorophytes</taxon>
        <taxon>Chlorophyceae</taxon>
        <taxon>CS clade</taxon>
        <taxon>Sphaeropleales</taxon>
        <taxon>Selenastraceae</taxon>
        <taxon>Monoraphidium</taxon>
    </lineage>
</organism>
<name>A0A0D2MHB7_9CHLO</name>
<gene>
    <name evidence="2" type="ORF">MNEG_7883</name>
</gene>
<reference evidence="2 3" key="1">
    <citation type="journal article" date="2013" name="BMC Genomics">
        <title>Reconstruction of the lipid metabolism for the microalga Monoraphidium neglectum from its genome sequence reveals characteristics suitable for biofuel production.</title>
        <authorList>
            <person name="Bogen C."/>
            <person name="Al-Dilaimi A."/>
            <person name="Albersmeier A."/>
            <person name="Wichmann J."/>
            <person name="Grundmann M."/>
            <person name="Rupp O."/>
            <person name="Lauersen K.J."/>
            <person name="Blifernez-Klassen O."/>
            <person name="Kalinowski J."/>
            <person name="Goesmann A."/>
            <person name="Mussgnug J.H."/>
            <person name="Kruse O."/>
        </authorList>
    </citation>
    <scope>NUCLEOTIDE SEQUENCE [LARGE SCALE GENOMIC DNA]</scope>
    <source>
        <strain evidence="2 3">SAG 48.87</strain>
    </source>
</reference>
<keyword evidence="3" id="KW-1185">Reference proteome</keyword>
<dbReference type="RefSeq" id="XP_013899096.1">
    <property type="nucleotide sequence ID" value="XM_014043642.1"/>
</dbReference>
<dbReference type="AlphaFoldDB" id="A0A0D2MHB7"/>
<feature type="chain" id="PRO_5002246969" evidence="1">
    <location>
        <begin position="30"/>
        <end position="236"/>
    </location>
</feature>
<evidence type="ECO:0000313" key="2">
    <source>
        <dbReference type="EMBL" id="KIZ00077.1"/>
    </source>
</evidence>
<dbReference type="EMBL" id="KK101658">
    <property type="protein sequence ID" value="KIZ00077.1"/>
    <property type="molecule type" value="Genomic_DNA"/>
</dbReference>
<sequence length="236" mass="23329">MARRICRLTPRAAFVAAFTLLALLALSSAANTAVAAAKQYNGVRVLLQQAAAAQSDGEQWGANGAGSDAWRAGPPAASLQVDASTASQARRQLLLLNARRAAAQRKAAAAAAAKADKAAAAANATAAASAAASAYLAAAAHCTCDAGNGTFINGTLVAAAASSKARFSQDALVTSDITSVVVSALALVYSLLQLLSPLAEAAVSGSLTIGAGALLNFAMLLAQLCASGTDLASNIM</sequence>
<protein>
    <submittedName>
        <fullName evidence="2">Uncharacterized protein</fullName>
    </submittedName>
</protein>
<proteinExistence type="predicted"/>
<evidence type="ECO:0000256" key="1">
    <source>
        <dbReference type="SAM" id="SignalP"/>
    </source>
</evidence>
<dbReference type="GeneID" id="25740759"/>
<evidence type="ECO:0000313" key="3">
    <source>
        <dbReference type="Proteomes" id="UP000054498"/>
    </source>
</evidence>
<accession>A0A0D2MHB7</accession>
<feature type="signal peptide" evidence="1">
    <location>
        <begin position="1"/>
        <end position="29"/>
    </location>
</feature>
<keyword evidence="1" id="KW-0732">Signal</keyword>
<dbReference type="KEGG" id="mng:MNEG_7883"/>